<evidence type="ECO:0000313" key="8">
    <source>
        <dbReference type="EMBL" id="SDK35242.1"/>
    </source>
</evidence>
<feature type="binding site" evidence="5">
    <location>
        <begin position="206"/>
        <end position="211"/>
    </location>
    <ligand>
        <name>NAD(+)</name>
        <dbReference type="ChEBI" id="CHEBI:57540"/>
    </ligand>
</feature>
<evidence type="ECO:0000256" key="1">
    <source>
        <dbReference type="ARBA" id="ARBA00007122"/>
    </source>
</evidence>
<sequence length="408" mass="44276">MESGDLKIAWARQYMPVLASIRKRFVEERPFSGMTIGMALHVEAKTAVLVETLAAGGAEVHITGCNPLSTQDDVSMALNTREGIHSYARRGASVEEYYAAIDRVLDASPAITIDDGMDLIYRIHTERQEVLDTVIGGCEETTTGIHRLRAMERDGALKFPVIAVNDTPMKHFFDNVHGTGESSLASIMITTNVLVAGKRFVVAGYGYCGRGLAQKARSLGARVIVTEVDPRRALQAHMDGFDVMTMDQAAPLGDIFVTTTGNTSIITERHFPNLNDGAILANAGHFNVEIDVDWLESHSDSIVRRDGIDTYILGGKTIHVLAEGRLVNLATPKGMGHPIEVMDLSFAVQALSAEFVAKHGRKLAPGVHDVPSAIDEEVARLKLAALGLSIDRLTPEQEKYMASWAIGT</sequence>
<dbReference type="STRING" id="2200.GCA_001571405_01263"/>
<evidence type="ECO:0000313" key="9">
    <source>
        <dbReference type="Proteomes" id="UP000326500"/>
    </source>
</evidence>
<evidence type="ECO:0000256" key="4">
    <source>
        <dbReference type="HAMAP-Rule" id="MF_00563"/>
    </source>
</evidence>
<organism evidence="8 9">
    <name type="scientific">Methanoculleus thermophilus</name>
    <dbReference type="NCBI Taxonomy" id="2200"/>
    <lineage>
        <taxon>Archaea</taxon>
        <taxon>Methanobacteriati</taxon>
        <taxon>Methanobacteriota</taxon>
        <taxon>Stenosarchaea group</taxon>
        <taxon>Methanomicrobia</taxon>
        <taxon>Methanomicrobiales</taxon>
        <taxon>Methanomicrobiaceae</taxon>
        <taxon>Methanoculleus</taxon>
    </lineage>
</organism>
<comment type="similarity">
    <text evidence="1 4 6">Belongs to the adenosylhomocysteinase family.</text>
</comment>
<comment type="miscellaneous">
    <text evidence="4">SAH is a product of SAM methyltransferases and is known to be a feedback inhibitor of these enzymes. As a result of this inhibition, organisms have evolved efficient enzymes to metabolize SAH via different pathways. The pathway found in methanogens differs from the canonical pathway, it uses the deamination of S-adenosyl-L-homocysteine to form S-inosyl-L-homocysteine for the regeneration of SAM from S-adenosyl-L-homocysteine.</text>
</comment>
<feature type="binding site" evidence="4">
    <location>
        <position position="175"/>
    </location>
    <ligand>
        <name>NAD(+)</name>
        <dbReference type="ChEBI" id="CHEBI:57540"/>
    </ligand>
</feature>
<feature type="binding site" evidence="5">
    <location>
        <position position="337"/>
    </location>
    <ligand>
        <name>NAD(+)</name>
        <dbReference type="ChEBI" id="CHEBI:57540"/>
    </ligand>
</feature>
<dbReference type="InterPro" id="IPR036291">
    <property type="entry name" value="NAD(P)-bd_dom_sf"/>
</dbReference>
<comment type="caution">
    <text evidence="4">Lacks conserved residue(s) required for the propagation of feature annotation.</text>
</comment>
<dbReference type="RefSeq" id="WP_066957145.1">
    <property type="nucleotide sequence ID" value="NZ_BCNX01000007.1"/>
</dbReference>
<comment type="catalytic activity">
    <reaction evidence="4">
        <text>S-inosyl-L-homocysteine + H2O = L-homocysteine + inosine</text>
        <dbReference type="Rhea" id="RHEA:59828"/>
        <dbReference type="ChEBI" id="CHEBI:15377"/>
        <dbReference type="ChEBI" id="CHEBI:17596"/>
        <dbReference type="ChEBI" id="CHEBI:57985"/>
        <dbReference type="ChEBI" id="CHEBI:58199"/>
        <dbReference type="EC" id="3.13.1.9"/>
    </reaction>
</comment>
<feature type="binding site" evidence="4">
    <location>
        <position position="170"/>
    </location>
    <ligand>
        <name>substrate</name>
    </ligand>
</feature>
<dbReference type="InterPro" id="IPR015878">
    <property type="entry name" value="Ado_hCys_hydrolase_NAD-bd"/>
</dbReference>
<keyword evidence="2 4" id="KW-0554">One-carbon metabolism</keyword>
<dbReference type="GO" id="GO:0006556">
    <property type="term" value="P:S-adenosylmethionine biosynthetic process"/>
    <property type="evidence" value="ECO:0007669"/>
    <property type="project" value="UniProtKB-UniRule"/>
</dbReference>
<feature type="binding site" evidence="4">
    <location>
        <position position="140"/>
    </location>
    <ligand>
        <name>substrate</name>
    </ligand>
</feature>
<dbReference type="Gene3D" id="3.40.50.720">
    <property type="entry name" value="NAD(P)-binding Rossmann-like Domain"/>
    <property type="match status" value="1"/>
</dbReference>
<dbReference type="AlphaFoldDB" id="A0A1G9B6R5"/>
<comment type="subcellular location">
    <subcellularLocation>
        <location evidence="4">Cytoplasm</location>
    </subcellularLocation>
</comment>
<dbReference type="GO" id="GO:0016802">
    <property type="term" value="F:trialkylsulfonium hydrolase activity"/>
    <property type="evidence" value="ECO:0007669"/>
    <property type="project" value="UniProtKB-UniRule"/>
</dbReference>
<dbReference type="NCBIfam" id="TIGR00936">
    <property type="entry name" value="ahcY"/>
    <property type="match status" value="1"/>
</dbReference>
<dbReference type="Gene3D" id="3.40.50.1480">
    <property type="entry name" value="Adenosylhomocysteinase-like"/>
    <property type="match status" value="1"/>
</dbReference>
<dbReference type="Pfam" id="PF00670">
    <property type="entry name" value="AdoHcyase_NAD"/>
    <property type="match status" value="1"/>
</dbReference>
<dbReference type="SUPFAM" id="SSF52283">
    <property type="entry name" value="Formate/glycerate dehydrogenase catalytic domain-like"/>
    <property type="match status" value="1"/>
</dbReference>
<feature type="binding site" evidence="4 5">
    <location>
        <begin position="141"/>
        <end position="143"/>
    </location>
    <ligand>
        <name>NAD(+)</name>
        <dbReference type="ChEBI" id="CHEBI:57540"/>
    </ligand>
</feature>
<name>A0A1G9B6R5_9EURY</name>
<dbReference type="CDD" id="cd00401">
    <property type="entry name" value="SAHH"/>
    <property type="match status" value="1"/>
</dbReference>
<dbReference type="InterPro" id="IPR042172">
    <property type="entry name" value="Adenosylhomocyst_ase-like_sf"/>
</dbReference>
<dbReference type="GO" id="GO:0004013">
    <property type="term" value="F:adenosylhomocysteinase activity"/>
    <property type="evidence" value="ECO:0007669"/>
    <property type="project" value="UniProtKB-UniRule"/>
</dbReference>
<keyword evidence="3 4" id="KW-0520">NAD</keyword>
<keyword evidence="4" id="KW-0963">Cytoplasm</keyword>
<dbReference type="PANTHER" id="PTHR23420">
    <property type="entry name" value="ADENOSYLHOMOCYSTEINASE"/>
    <property type="match status" value="1"/>
</dbReference>
<comment type="cofactor">
    <cofactor evidence="4 5">
        <name>NAD(+)</name>
        <dbReference type="ChEBI" id="CHEBI:57540"/>
    </cofactor>
    <text evidence="4 5">Binds 1 NAD(+) per subunit.</text>
</comment>
<dbReference type="SMART" id="SM00996">
    <property type="entry name" value="AdoHcyase"/>
    <property type="match status" value="1"/>
</dbReference>
<dbReference type="EMBL" id="FNFT01000008">
    <property type="protein sequence ID" value="SDK35242.1"/>
    <property type="molecule type" value="Genomic_DNA"/>
</dbReference>
<reference evidence="8 9" key="1">
    <citation type="submission" date="2016-10" db="EMBL/GenBank/DDBJ databases">
        <authorList>
            <person name="Varghese N."/>
            <person name="Submissions S."/>
        </authorList>
    </citation>
    <scope>NUCLEOTIDE SEQUENCE [LARGE SCALE GENOMIC DNA]</scope>
    <source>
        <strain evidence="8 9">DSM 2373</strain>
    </source>
</reference>
<dbReference type="InterPro" id="IPR000043">
    <property type="entry name" value="Adenosylhomocysteinase-like"/>
</dbReference>
<dbReference type="OrthoDB" id="8479at2157"/>
<dbReference type="EC" id="3.13.1.9" evidence="4"/>
<dbReference type="UniPathway" id="UPA00315"/>
<keyword evidence="4" id="KW-0378">Hydrolase</keyword>
<feature type="domain" description="S-adenosyl-L-homocysteine hydrolase NAD binding" evidence="7">
    <location>
        <begin position="175"/>
        <end position="334"/>
    </location>
</feature>
<dbReference type="GO" id="GO:0006730">
    <property type="term" value="P:one-carbon metabolic process"/>
    <property type="evidence" value="ECO:0007669"/>
    <property type="project" value="UniProtKB-UniRule"/>
</dbReference>
<comment type="pathway">
    <text evidence="4">Amino-acid biosynthesis; S-adenosyl-L-methionine biosynthesis.</text>
</comment>
<feature type="binding site" evidence="4 5">
    <location>
        <position position="328"/>
    </location>
    <ligand>
        <name>NAD(+)</name>
        <dbReference type="ChEBI" id="CHEBI:57540"/>
    </ligand>
</feature>
<protein>
    <recommendedName>
        <fullName evidence="4">S-inosyl-L-homocysteine hydrolase</fullName>
        <shortName evidence="4">SIHH</shortName>
        <ecNumber evidence="4">3.13.1.9</ecNumber>
    </recommendedName>
</protein>
<feature type="binding site" evidence="4">
    <location>
        <position position="174"/>
    </location>
    <ligand>
        <name>substrate</name>
    </ligand>
</feature>
<dbReference type="InterPro" id="IPR020082">
    <property type="entry name" value="S-Ado-L-homoCys_hydrolase_CS"/>
</dbReference>
<dbReference type="PIRSF" id="PIRSF001109">
    <property type="entry name" value="Ad_hcy_hydrolase"/>
    <property type="match status" value="1"/>
</dbReference>
<evidence type="ECO:0000259" key="7">
    <source>
        <dbReference type="SMART" id="SM00997"/>
    </source>
</evidence>
<dbReference type="GO" id="GO:0033353">
    <property type="term" value="P:S-adenosylmethionine cycle"/>
    <property type="evidence" value="ECO:0007669"/>
    <property type="project" value="TreeGrafter"/>
</dbReference>
<feature type="binding site" evidence="4">
    <location>
        <position position="115"/>
    </location>
    <ligand>
        <name>substrate</name>
    </ligand>
</feature>
<evidence type="ECO:0000256" key="2">
    <source>
        <dbReference type="ARBA" id="ARBA00022563"/>
    </source>
</evidence>
<evidence type="ECO:0000256" key="3">
    <source>
        <dbReference type="ARBA" id="ARBA00023027"/>
    </source>
</evidence>
<accession>A0A1G9B6R5</accession>
<dbReference type="Pfam" id="PF05221">
    <property type="entry name" value="AdoHcyase"/>
    <property type="match status" value="2"/>
</dbReference>
<dbReference type="PANTHER" id="PTHR23420:SF0">
    <property type="entry name" value="ADENOSYLHOMOCYSTEINASE"/>
    <property type="match status" value="1"/>
</dbReference>
<feature type="binding site" evidence="4 5">
    <location>
        <begin position="283"/>
        <end position="285"/>
    </location>
    <ligand>
        <name>NAD(+)</name>
        <dbReference type="ChEBI" id="CHEBI:57540"/>
    </ligand>
</feature>
<feature type="binding site" evidence="4 5">
    <location>
        <position position="227"/>
    </location>
    <ligand>
        <name>NAD(+)</name>
        <dbReference type="ChEBI" id="CHEBI:57540"/>
    </ligand>
</feature>
<dbReference type="SUPFAM" id="SSF51735">
    <property type="entry name" value="NAD(P)-binding Rossmann-fold domains"/>
    <property type="match status" value="1"/>
</dbReference>
<comment type="function">
    <text evidence="4">Catalyzes the hydrolysis of S-inosyl-L-homocysteine (SIH) to L-homocysteine (Hcy) and inosine. Likely functions in a S-adenosyl-L-methionine (SAM) recycling pathway from S-adenosyl-L-homocysteine (SAH) produced from SAM-dependent methylation reactions. Can also catalyze the reverse reaction in vitro, i.e. the synthesis of SIH from Hcy and inosine.</text>
</comment>
<evidence type="ECO:0000256" key="6">
    <source>
        <dbReference type="RuleBase" id="RU004166"/>
    </source>
</evidence>
<feature type="binding site" evidence="4">
    <location>
        <begin position="204"/>
        <end position="209"/>
    </location>
    <ligand>
        <name>NAD(+)</name>
        <dbReference type="ChEBI" id="CHEBI:57540"/>
    </ligand>
</feature>
<keyword evidence="9" id="KW-1185">Reference proteome</keyword>
<gene>
    <name evidence="8" type="ORF">SAMN04488571_10834</name>
</gene>
<feature type="binding site" evidence="4">
    <location>
        <position position="262"/>
    </location>
    <ligand>
        <name>NAD(+)</name>
        <dbReference type="ChEBI" id="CHEBI:57540"/>
    </ligand>
</feature>
<dbReference type="SMART" id="SM00997">
    <property type="entry name" value="AdoHcyase_NAD"/>
    <property type="match status" value="1"/>
</dbReference>
<dbReference type="NCBIfam" id="NF004005">
    <property type="entry name" value="PRK05476.2-3"/>
    <property type="match status" value="1"/>
</dbReference>
<dbReference type="PROSITE" id="PS00739">
    <property type="entry name" value="ADOHCYASE_2"/>
    <property type="match status" value="1"/>
</dbReference>
<proteinExistence type="inferred from homology"/>
<evidence type="ECO:0000256" key="5">
    <source>
        <dbReference type="PIRSR" id="PIRSR001109-2"/>
    </source>
</evidence>
<dbReference type="Proteomes" id="UP000326500">
    <property type="component" value="Unassembled WGS sequence"/>
</dbReference>
<dbReference type="GO" id="GO:0005829">
    <property type="term" value="C:cytosol"/>
    <property type="evidence" value="ECO:0007669"/>
    <property type="project" value="TreeGrafter"/>
</dbReference>
<dbReference type="HAMAP" id="MF_00563">
    <property type="entry name" value="AdoHcyase"/>
    <property type="match status" value="1"/>
</dbReference>